<comment type="caution">
    <text evidence="1">The sequence shown here is derived from an EMBL/GenBank/DDBJ whole genome shotgun (WGS) entry which is preliminary data.</text>
</comment>
<accession>A0A1R2BF35</accession>
<dbReference type="Proteomes" id="UP000187209">
    <property type="component" value="Unassembled WGS sequence"/>
</dbReference>
<dbReference type="OrthoDB" id="326780at2759"/>
<evidence type="ECO:0000313" key="1">
    <source>
        <dbReference type="EMBL" id="OMJ75361.1"/>
    </source>
</evidence>
<dbReference type="EMBL" id="MPUH01000695">
    <property type="protein sequence ID" value="OMJ75361.1"/>
    <property type="molecule type" value="Genomic_DNA"/>
</dbReference>
<dbReference type="AlphaFoldDB" id="A0A1R2BF35"/>
<evidence type="ECO:0000313" key="2">
    <source>
        <dbReference type="Proteomes" id="UP000187209"/>
    </source>
</evidence>
<protein>
    <submittedName>
        <fullName evidence="1">Uncharacterized protein</fullName>
    </submittedName>
</protein>
<dbReference type="InterPro" id="IPR036872">
    <property type="entry name" value="CH_dom_sf"/>
</dbReference>
<proteinExistence type="predicted"/>
<name>A0A1R2BF35_9CILI</name>
<dbReference type="SUPFAM" id="SSF47576">
    <property type="entry name" value="Calponin-homology domain, CH-domain"/>
    <property type="match status" value="1"/>
</dbReference>
<keyword evidence="2" id="KW-1185">Reference proteome</keyword>
<gene>
    <name evidence="1" type="ORF">SteCoe_25517</name>
</gene>
<sequence>MKTYGNKIRSITPKPMKKYSTSINPSRKKLLIDWVQFTVPKSNGPVEDLIKTGLIPYKILQSYISNFSLKGFHLTPNSSQAYNNILLLNNFIYRDFPNSELPSPSEILKKASNDCWVLINTLFKNYCLYEMRNIWGKCFEWYKSILKLYNIEVTKQSFTKESQNGVNLACILNCYTGFKLSLISKFPTPNESLENIQQVFNNLKGKIFLPLEAHEFYKTSDEDLINLTLFAVFKIFRHEVPSLPTREKIHFKEKHQLLLNTTESLVSLSSMESLEYSKSTIMSKEPSEAQLPIYKTPKWNKEKNLDVITNDSTGYSIQPYEVSYESVSVANTSYTKKTSEKLQNLERVNALCERKYMFIADIRGKKERLQEVPSLKKLRPINKKPEDNLIGFLITPRLLKMIKPSIENLLFTVVIDAENFTSKNESYFFEWKDFSLSVKGKINVNEINFCESVGRLLNIRTFYDEMTIQCIDEKEACMYVKGLKKLCKPRTLFSRDISCNELISKIR</sequence>
<organism evidence="1 2">
    <name type="scientific">Stentor coeruleus</name>
    <dbReference type="NCBI Taxonomy" id="5963"/>
    <lineage>
        <taxon>Eukaryota</taxon>
        <taxon>Sar</taxon>
        <taxon>Alveolata</taxon>
        <taxon>Ciliophora</taxon>
        <taxon>Postciliodesmatophora</taxon>
        <taxon>Heterotrichea</taxon>
        <taxon>Heterotrichida</taxon>
        <taxon>Stentoridae</taxon>
        <taxon>Stentor</taxon>
    </lineage>
</organism>
<reference evidence="1 2" key="1">
    <citation type="submission" date="2016-11" db="EMBL/GenBank/DDBJ databases">
        <title>The macronuclear genome of Stentor coeruleus: a giant cell with tiny introns.</title>
        <authorList>
            <person name="Slabodnick M."/>
            <person name="Ruby J.G."/>
            <person name="Reiff S.B."/>
            <person name="Swart E.C."/>
            <person name="Gosai S."/>
            <person name="Prabakaran S."/>
            <person name="Witkowska E."/>
            <person name="Larue G.E."/>
            <person name="Fisher S."/>
            <person name="Freeman R.M."/>
            <person name="Gunawardena J."/>
            <person name="Chu W."/>
            <person name="Stover N.A."/>
            <person name="Gregory B.D."/>
            <person name="Nowacki M."/>
            <person name="Derisi J."/>
            <person name="Roy S.W."/>
            <person name="Marshall W.F."/>
            <person name="Sood P."/>
        </authorList>
    </citation>
    <scope>NUCLEOTIDE SEQUENCE [LARGE SCALE GENOMIC DNA]</scope>
    <source>
        <strain evidence="1">WM001</strain>
    </source>
</reference>